<keyword evidence="1" id="KW-0812">Transmembrane</keyword>
<reference evidence="2 3" key="1">
    <citation type="submission" date="2017-11" db="EMBL/GenBank/DDBJ databases">
        <title>Genome sequence of Entomoplasma luminosum PIMN-1 (ATCC 49195).</title>
        <authorList>
            <person name="Lo W.-S."/>
            <person name="Gasparich G.E."/>
            <person name="Kuo C.-H."/>
        </authorList>
    </citation>
    <scope>NUCLEOTIDE SEQUENCE [LARGE SCALE GENOMIC DNA]</scope>
    <source>
        <strain evidence="2 3">PIMN-1</strain>
    </source>
</reference>
<gene>
    <name evidence="2" type="ORF">ELUMI_v1c05380</name>
</gene>
<dbReference type="AlphaFoldDB" id="A0A2K8NTU3"/>
<evidence type="ECO:0000313" key="2">
    <source>
        <dbReference type="EMBL" id="ATZ17262.1"/>
    </source>
</evidence>
<feature type="transmembrane region" description="Helical" evidence="1">
    <location>
        <begin position="32"/>
        <end position="53"/>
    </location>
</feature>
<sequence>MNILLTNIGEQVVPLPENWISVDPTSLLPSGALLALSIISGILGLIIFLVFIRNTSCFVTLKKSNQSESGDWKMIVEPLLVLIAFIGVSVGTAIGAYKLWEEINYITQDTRKLYSPRH</sequence>
<keyword evidence="3" id="KW-1185">Reference proteome</keyword>
<accession>A0A2K8NTU3</accession>
<dbReference type="EMBL" id="CP024963">
    <property type="protein sequence ID" value="ATZ17262.1"/>
    <property type="molecule type" value="Genomic_DNA"/>
</dbReference>
<proteinExistence type="predicted"/>
<dbReference type="Proteomes" id="UP000232063">
    <property type="component" value="Chromosome"/>
</dbReference>
<organism evidence="2 3">
    <name type="scientific">Williamsoniiplasma luminosum</name>
    <dbReference type="NCBI Taxonomy" id="214888"/>
    <lineage>
        <taxon>Bacteria</taxon>
        <taxon>Bacillati</taxon>
        <taxon>Mycoplasmatota</taxon>
        <taxon>Mollicutes</taxon>
        <taxon>Entomoplasmatales</taxon>
        <taxon>Williamsoniiplasma</taxon>
    </lineage>
</organism>
<evidence type="ECO:0000256" key="1">
    <source>
        <dbReference type="SAM" id="Phobius"/>
    </source>
</evidence>
<dbReference type="RefSeq" id="WP_025734685.1">
    <property type="nucleotide sequence ID" value="NZ_CP024963.1"/>
</dbReference>
<keyword evidence="1" id="KW-1133">Transmembrane helix</keyword>
<evidence type="ECO:0000313" key="3">
    <source>
        <dbReference type="Proteomes" id="UP000232063"/>
    </source>
</evidence>
<name>A0A2K8NTU3_9MOLU</name>
<protein>
    <submittedName>
        <fullName evidence="2">Uncharacterized protein</fullName>
    </submittedName>
</protein>
<keyword evidence="1" id="KW-0472">Membrane</keyword>
<dbReference type="KEGG" id="elj:ELUMI_v1c05380"/>
<feature type="transmembrane region" description="Helical" evidence="1">
    <location>
        <begin position="74"/>
        <end position="97"/>
    </location>
</feature>